<protein>
    <submittedName>
        <fullName evidence="1">Uncharacterized protein</fullName>
    </submittedName>
</protein>
<reference evidence="1 2" key="1">
    <citation type="submission" date="2017-12" db="EMBL/GenBank/DDBJ databases">
        <title>Lactobacillus phages that infect wine-derived L. plantarum strains.</title>
        <authorList>
            <person name="Kyrkou I."/>
            <person name="Hestbjerg Hansen L."/>
        </authorList>
    </citation>
    <scope>NUCLEOTIDE SEQUENCE [LARGE SCALE GENOMIC DNA]</scope>
</reference>
<organism evidence="1 2">
    <name type="scientific">Lactobacillus phage Satyr</name>
    <dbReference type="NCBI Taxonomy" id="2070201"/>
    <lineage>
        <taxon>Viruses</taxon>
        <taxon>Duplodnaviria</taxon>
        <taxon>Heunggongvirae</taxon>
        <taxon>Uroviricota</taxon>
        <taxon>Caudoviricetes</taxon>
        <taxon>Tybeckvirinae</taxon>
        <taxon>Maenadvirus</taxon>
        <taxon>Maenadvirus satyr</taxon>
    </lineage>
</organism>
<evidence type="ECO:0000313" key="1">
    <source>
        <dbReference type="EMBL" id="AUV57251.1"/>
    </source>
</evidence>
<keyword evidence="2" id="KW-1185">Reference proteome</keyword>
<dbReference type="GeneID" id="54988085"/>
<dbReference type="RefSeq" id="YP_009797662.1">
    <property type="nucleotide sequence ID" value="NC_047918.1"/>
</dbReference>
<sequence>MKLVKKVLMVVVIAFIGLVALGATGEKPHRVTGVQLTRIHQGNATNIGITNPTHKTQEYHVVVKPAGQKAIKFNTHVSAGETVELYTTKRNNGGILLTNKVPNKFTVTAYRMSAKQSKQETKHGYVDAGIKWTKHQITNQNK</sequence>
<accession>A0A2K9V506</accession>
<proteinExistence type="predicted"/>
<dbReference type="KEGG" id="vg:54988085"/>
<evidence type="ECO:0000313" key="2">
    <source>
        <dbReference type="Proteomes" id="UP000241743"/>
    </source>
</evidence>
<dbReference type="EMBL" id="MG744354">
    <property type="protein sequence ID" value="AUV57251.1"/>
    <property type="molecule type" value="Genomic_DNA"/>
</dbReference>
<dbReference type="Proteomes" id="UP000241743">
    <property type="component" value="Segment"/>
</dbReference>
<name>A0A2K9V506_9CAUD</name>